<dbReference type="Pfam" id="PF06197">
    <property type="entry name" value="DUF998"/>
    <property type="match status" value="1"/>
</dbReference>
<accession>A0ABW4A0G1</accession>
<dbReference type="RefSeq" id="WP_317793899.1">
    <property type="nucleotide sequence ID" value="NZ_AP028461.1"/>
</dbReference>
<feature type="transmembrane region" description="Helical" evidence="1">
    <location>
        <begin position="83"/>
        <end position="103"/>
    </location>
</feature>
<feature type="transmembrane region" description="Helical" evidence="1">
    <location>
        <begin position="139"/>
        <end position="158"/>
    </location>
</feature>
<protein>
    <submittedName>
        <fullName evidence="2">DUF998 domain-containing protein</fullName>
    </submittedName>
</protein>
<dbReference type="InterPro" id="IPR009339">
    <property type="entry name" value="DUF998"/>
</dbReference>
<evidence type="ECO:0000313" key="3">
    <source>
        <dbReference type="Proteomes" id="UP001597183"/>
    </source>
</evidence>
<dbReference type="EMBL" id="JBHTMK010000004">
    <property type="protein sequence ID" value="MFD1364185.1"/>
    <property type="molecule type" value="Genomic_DNA"/>
</dbReference>
<reference evidence="3" key="1">
    <citation type="journal article" date="2019" name="Int. J. Syst. Evol. Microbiol.">
        <title>The Global Catalogue of Microorganisms (GCM) 10K type strain sequencing project: providing services to taxonomists for standard genome sequencing and annotation.</title>
        <authorList>
            <consortium name="The Broad Institute Genomics Platform"/>
            <consortium name="The Broad Institute Genome Sequencing Center for Infectious Disease"/>
            <person name="Wu L."/>
            <person name="Ma J."/>
        </authorList>
    </citation>
    <scope>NUCLEOTIDE SEQUENCE [LARGE SCALE GENOMIC DNA]</scope>
    <source>
        <strain evidence="3">CCM 7526</strain>
    </source>
</reference>
<feature type="transmembrane region" description="Helical" evidence="1">
    <location>
        <begin position="53"/>
        <end position="74"/>
    </location>
</feature>
<organism evidence="2 3">
    <name type="scientific">Actinoplanes sichuanensis</name>
    <dbReference type="NCBI Taxonomy" id="512349"/>
    <lineage>
        <taxon>Bacteria</taxon>
        <taxon>Bacillati</taxon>
        <taxon>Actinomycetota</taxon>
        <taxon>Actinomycetes</taxon>
        <taxon>Micromonosporales</taxon>
        <taxon>Micromonosporaceae</taxon>
        <taxon>Actinoplanes</taxon>
    </lineage>
</organism>
<keyword evidence="1" id="KW-0472">Membrane</keyword>
<feature type="transmembrane region" description="Helical" evidence="1">
    <location>
        <begin position="109"/>
        <end position="127"/>
    </location>
</feature>
<keyword evidence="3" id="KW-1185">Reference proteome</keyword>
<sequence length="200" mass="19948">MRSSVPWWALLSSTAAPTALIGGWTLAASRQPGDFDSTVQTISALAARGATDRWLMTAALVCVGVAHVVTALGLSPAAPAGRIVLGVGGVATVLVAAFPLPAAGTSPEHAAAATAAFVALAMWPAPARRRGPAPAMLRPAASFAAALVLVGLIGWFAVTLSTGGPVGLAERLAAGAQACWPLIVVLSSRRGTPQLIATSS</sequence>
<dbReference type="Proteomes" id="UP001597183">
    <property type="component" value="Unassembled WGS sequence"/>
</dbReference>
<proteinExistence type="predicted"/>
<gene>
    <name evidence="2" type="ORF">ACFQ5G_02385</name>
</gene>
<name>A0ABW4A0G1_9ACTN</name>
<keyword evidence="1" id="KW-0812">Transmembrane</keyword>
<keyword evidence="1" id="KW-1133">Transmembrane helix</keyword>
<evidence type="ECO:0000256" key="1">
    <source>
        <dbReference type="SAM" id="Phobius"/>
    </source>
</evidence>
<evidence type="ECO:0000313" key="2">
    <source>
        <dbReference type="EMBL" id="MFD1364185.1"/>
    </source>
</evidence>
<comment type="caution">
    <text evidence="2">The sequence shown here is derived from an EMBL/GenBank/DDBJ whole genome shotgun (WGS) entry which is preliminary data.</text>
</comment>